<feature type="binding site" evidence="32">
    <location>
        <position position="411"/>
    </location>
    <ligand>
        <name>ATP</name>
        <dbReference type="ChEBI" id="CHEBI:30616"/>
    </ligand>
</feature>
<keyword evidence="28 31" id="KW-0456">Lyase</keyword>
<keyword evidence="19 31" id="KW-0460">Magnesium</keyword>
<keyword evidence="13 36" id="KW-0812">Transmembrane</keyword>
<feature type="transmembrane region" description="Helical" evidence="36">
    <location>
        <begin position="620"/>
        <end position="641"/>
    </location>
</feature>
<keyword evidence="21" id="KW-0112">Calmodulin-binding</keyword>
<organism evidence="38 39">
    <name type="scientific">Clupea harengus</name>
    <name type="common">Atlantic herring</name>
    <dbReference type="NCBI Taxonomy" id="7950"/>
    <lineage>
        <taxon>Eukaryota</taxon>
        <taxon>Metazoa</taxon>
        <taxon>Chordata</taxon>
        <taxon>Craniata</taxon>
        <taxon>Vertebrata</taxon>
        <taxon>Euteleostomi</taxon>
        <taxon>Actinopterygii</taxon>
        <taxon>Neopterygii</taxon>
        <taxon>Teleostei</taxon>
        <taxon>Clupei</taxon>
        <taxon>Clupeiformes</taxon>
        <taxon>Clupeoidei</taxon>
        <taxon>Clupeidae</taxon>
        <taxon>Clupea</taxon>
    </lineage>
</organism>
<dbReference type="InterPro" id="IPR001054">
    <property type="entry name" value="A/G_cyclase"/>
</dbReference>
<keyword evidence="18 31" id="KW-0067">ATP-binding</keyword>
<evidence type="ECO:0000256" key="20">
    <source>
        <dbReference type="ARBA" id="ARBA00022843"/>
    </source>
</evidence>
<evidence type="ECO:0000256" key="19">
    <source>
        <dbReference type="ARBA" id="ARBA00022842"/>
    </source>
</evidence>
<feature type="transmembrane region" description="Helical" evidence="36">
    <location>
        <begin position="691"/>
        <end position="710"/>
    </location>
</feature>
<evidence type="ECO:0000256" key="8">
    <source>
        <dbReference type="ARBA" id="ARBA00022475"/>
    </source>
</evidence>
<comment type="subcellular location">
    <subcellularLocation>
        <location evidence="6">Cell membrane</location>
        <topology evidence="6">Multi-pass membrane protein</topology>
    </subcellularLocation>
    <subcellularLocation>
        <location evidence="3">Cell projection</location>
        <location evidence="3">Cilium</location>
    </subcellularLocation>
    <subcellularLocation>
        <location evidence="4">Cytoplasm</location>
    </subcellularLocation>
    <subcellularLocation>
        <location evidence="5">Golgi apparatus</location>
    </subcellularLocation>
</comment>
<comment type="cofactor">
    <cofactor evidence="2">
        <name>Mn(2+)</name>
        <dbReference type="ChEBI" id="CHEBI:29035"/>
    </cofactor>
</comment>
<evidence type="ECO:0000256" key="10">
    <source>
        <dbReference type="ARBA" id="ARBA00022499"/>
    </source>
</evidence>
<keyword evidence="9" id="KW-0963">Cytoplasm</keyword>
<evidence type="ECO:0000256" key="29">
    <source>
        <dbReference type="ARBA" id="ARBA00023273"/>
    </source>
</evidence>
<feature type="binding site" evidence="32">
    <location>
        <begin position="1039"/>
        <end position="1043"/>
    </location>
    <ligand>
        <name>ATP</name>
        <dbReference type="ChEBI" id="CHEBI:30616"/>
    </ligand>
</feature>
<dbReference type="PANTHER" id="PTHR45627:SF30">
    <property type="entry name" value="ADENYLATE CYCLASE TYPE 3"/>
    <property type="match status" value="1"/>
</dbReference>
<proteinExistence type="inferred from homology"/>
<keyword evidence="26" id="KW-0325">Glycoprotein</keyword>
<gene>
    <name evidence="39" type="primary">LOC105899528</name>
</gene>
<dbReference type="GO" id="GO:0005886">
    <property type="term" value="C:plasma membrane"/>
    <property type="evidence" value="ECO:0007669"/>
    <property type="project" value="UniProtKB-SubCell"/>
</dbReference>
<keyword evidence="22 36" id="KW-1133">Transmembrane helix</keyword>
<accession>A0A6P3VWG2</accession>
<evidence type="ECO:0000256" key="21">
    <source>
        <dbReference type="ARBA" id="ARBA00022860"/>
    </source>
</evidence>
<feature type="binding site" evidence="32">
    <location>
        <begin position="365"/>
        <end position="367"/>
    </location>
    <ligand>
        <name>ATP</name>
        <dbReference type="ChEBI" id="CHEBI:30616"/>
    </ligand>
</feature>
<evidence type="ECO:0000256" key="34">
    <source>
        <dbReference type="RuleBase" id="RU000405"/>
    </source>
</evidence>
<dbReference type="GO" id="GO:0005794">
    <property type="term" value="C:Golgi apparatus"/>
    <property type="evidence" value="ECO:0007669"/>
    <property type="project" value="UniProtKB-SubCell"/>
</dbReference>
<keyword evidence="38" id="KW-1185">Reference proteome</keyword>
<comment type="similarity">
    <text evidence="31 34">Belongs to the adenylyl cyclase class-4/guanylyl cyclase family.</text>
</comment>
<evidence type="ECO:0000256" key="7">
    <source>
        <dbReference type="ARBA" id="ARBA00012201"/>
    </source>
</evidence>
<dbReference type="FunFam" id="3.30.70.1230:FF:000006">
    <property type="entry name" value="Adenylate cyclase"/>
    <property type="match status" value="1"/>
</dbReference>
<dbReference type="PROSITE" id="PS00452">
    <property type="entry name" value="GUANYLATE_CYCLASE_1"/>
    <property type="match status" value="2"/>
</dbReference>
<feature type="binding site" evidence="32">
    <location>
        <begin position="1032"/>
        <end position="1034"/>
    </location>
    <ligand>
        <name>ATP</name>
        <dbReference type="ChEBI" id="CHEBI:30616"/>
    </ligand>
</feature>
<feature type="binding site" evidence="32">
    <location>
        <position position="1079"/>
    </location>
    <ligand>
        <name>ATP</name>
        <dbReference type="ChEBI" id="CHEBI:30616"/>
    </ligand>
</feature>
<feature type="transmembrane region" description="Helical" evidence="36">
    <location>
        <begin position="137"/>
        <end position="157"/>
    </location>
</feature>
<dbReference type="EC" id="4.6.1.1" evidence="7 31"/>
<evidence type="ECO:0000256" key="6">
    <source>
        <dbReference type="ARBA" id="ARBA00004651"/>
    </source>
</evidence>
<keyword evidence="10" id="KW-1017">Isopeptide bond</keyword>
<dbReference type="GO" id="GO:0005929">
    <property type="term" value="C:cilium"/>
    <property type="evidence" value="ECO:0007669"/>
    <property type="project" value="UniProtKB-SubCell"/>
</dbReference>
<dbReference type="CDD" id="cd07302">
    <property type="entry name" value="CHD"/>
    <property type="match status" value="2"/>
</dbReference>
<dbReference type="GO" id="GO:0006171">
    <property type="term" value="P:cAMP biosynthetic process"/>
    <property type="evidence" value="ECO:0007669"/>
    <property type="project" value="UniProtKB-KW"/>
</dbReference>
<dbReference type="Proteomes" id="UP000515152">
    <property type="component" value="Chromosome 15"/>
</dbReference>
<protein>
    <recommendedName>
        <fullName evidence="30 31">Adenylate cyclase type 3</fullName>
        <ecNumber evidence="7 31">4.6.1.1</ecNumber>
    </recommendedName>
</protein>
<evidence type="ECO:0000259" key="37">
    <source>
        <dbReference type="PROSITE" id="PS50125"/>
    </source>
</evidence>
<dbReference type="PIRSF" id="PIRSF039050">
    <property type="entry name" value="Ade_cyc"/>
    <property type="match status" value="1"/>
</dbReference>
<dbReference type="GO" id="GO:0035556">
    <property type="term" value="P:intracellular signal transduction"/>
    <property type="evidence" value="ECO:0007669"/>
    <property type="project" value="InterPro"/>
</dbReference>
<evidence type="ECO:0000256" key="14">
    <source>
        <dbReference type="ARBA" id="ARBA00022723"/>
    </source>
</evidence>
<dbReference type="KEGG" id="char:105899528"/>
<keyword evidence="27 33" id="KW-0464">Manganese</keyword>
<dbReference type="PROSITE" id="PS50125">
    <property type="entry name" value="GUANYLATE_CYCLASE_2"/>
    <property type="match status" value="2"/>
</dbReference>
<feature type="transmembrane region" description="Helical" evidence="36">
    <location>
        <begin position="808"/>
        <end position="827"/>
    </location>
</feature>
<keyword evidence="8" id="KW-1003">Cell membrane</keyword>
<dbReference type="OrthoDB" id="10261550at2759"/>
<dbReference type="GeneID" id="105899528"/>
<evidence type="ECO:0000256" key="18">
    <source>
        <dbReference type="ARBA" id="ARBA00022840"/>
    </source>
</evidence>
<evidence type="ECO:0000256" key="4">
    <source>
        <dbReference type="ARBA" id="ARBA00004496"/>
    </source>
</evidence>
<dbReference type="Pfam" id="PF16214">
    <property type="entry name" value="AC_N"/>
    <property type="match status" value="1"/>
</dbReference>
<comment type="catalytic activity">
    <reaction evidence="1 31">
        <text>ATP = 3',5'-cyclic AMP + diphosphate</text>
        <dbReference type="Rhea" id="RHEA:15389"/>
        <dbReference type="ChEBI" id="CHEBI:30616"/>
        <dbReference type="ChEBI" id="CHEBI:33019"/>
        <dbReference type="ChEBI" id="CHEBI:58165"/>
        <dbReference type="EC" id="4.6.1.1"/>
    </reaction>
</comment>
<sequence>MSLNRVFTETEQPGAFAASCSDALPSEPGQVAGRAQEMTVESAGCGWCLPRFMRLTFSPASLEKLYQTYFQRQRQETLLVLLVFAALFNCYVIIMCAVLYTADKRGTVVAAAVGLAVDLALYALCRFRPPKGVGFRTLMPCATWLLITLHVLLYLGLNFAGFTQGGDAVGWQTFFSFSFFLTLPLRVSAILLLTLTSCTVHTAVLAVNLALQHADNQHATVIVRQLFADWMLYAGAVCVGLVSYFMADRCYRRAFMEARQSLEVSLTLDDQSQQQEELLLSILPKHIADEMLQGMKDDQPQKDMQFNTMYMYRHENVSILFADIVGFTQLSSACSAQELVKLLNELFARFDTLADDHHNLRIKILGDCYYCICGLPEYRDDHAACSIRMGLAMVKAISYVREKTGTDVDMRVGVHTGTVLGGVLGQKRWQFDVWSTDVTVANKMESGGIPGRVHISQSTWSCLHGEFEVEAGHGGERCEYLLEKGIETYLVLAPAEHTPSHPNGLVNGTSPQLISTKKSSGSVCSVRSTHTRNGSLRSVRSTHKHNGSVNALQSTSAHTDDQLVSLRETNEQELNRLLHKTLLERETEETAHEKRVSGVSLRFHDATLEMRYSAEEETQTGIAFTCSCVVLLCCSAMEILIDPQLVVNYVTLAIGESLLLILTICSLAAIFPRLFSERLVSFSLWIDRTRWARNIWAAAAIFVLTMAEVADMLSCVPPSLVLLNSTSGVSLGLLGDGGCAENPKHYSFMAVLLLVATTMLVQLSHMIKLALMLLVVVATGAVNIYSWRDIYDIYDFIRYLDYRTSVVPSKYLMTVMIIIMMLSLYYFTRHVERQARQLFVWRVAARGQKEQVAEMRRCNEALVINMLPEHVAKHFLGTKKRDEELYSQAYDEIGVMFASIPNFSDFYTEEGINNGGIECLRILNEIISDFDSLLDRPEFFSITKIKTIGSTYMAASGVSPESNTNGYTKCKKDESIKDRWQHLADLADFALAMKVTLTNLNNQSFNSFMLRIGLNKGAVLAGVIGARKPHYDIWGNTVNVASRMESTGVMGNIQVVEDCYDILKEYGFRFVRRGPIFVKGKGELLTFFMKGKDTPANGLKTTLPHQVLHQS</sequence>
<evidence type="ECO:0000256" key="11">
    <source>
        <dbReference type="ARBA" id="ARBA00022553"/>
    </source>
</evidence>
<evidence type="ECO:0000256" key="16">
    <source>
        <dbReference type="ARBA" id="ARBA00022737"/>
    </source>
</evidence>
<evidence type="ECO:0000256" key="17">
    <source>
        <dbReference type="ARBA" id="ARBA00022741"/>
    </source>
</evidence>
<feature type="transmembrane region" description="Helical" evidence="36">
    <location>
        <begin position="106"/>
        <end position="125"/>
    </location>
</feature>
<dbReference type="Pfam" id="PF00211">
    <property type="entry name" value="Guanylate_cyc"/>
    <property type="match status" value="2"/>
</dbReference>
<dbReference type="FunFam" id="3.30.70.1230:FF:000009">
    <property type="entry name" value="Adenylate cyclase"/>
    <property type="match status" value="1"/>
</dbReference>
<dbReference type="GO" id="GO:0007189">
    <property type="term" value="P:adenylate cyclase-activating G protein-coupled receptor signaling pathway"/>
    <property type="evidence" value="ECO:0007669"/>
    <property type="project" value="TreeGrafter"/>
</dbReference>
<evidence type="ECO:0000256" key="22">
    <source>
        <dbReference type="ARBA" id="ARBA00022989"/>
    </source>
</evidence>
<comment type="function">
    <text evidence="31">Catalyzes the formation of the signaling molecule cAMP in response to G-protein signaling.</text>
</comment>
<dbReference type="GO" id="GO:0046872">
    <property type="term" value="F:metal ion binding"/>
    <property type="evidence" value="ECO:0007669"/>
    <property type="project" value="UniProtKB-KW"/>
</dbReference>
<evidence type="ECO:0000256" key="28">
    <source>
        <dbReference type="ARBA" id="ARBA00023239"/>
    </source>
</evidence>
<keyword evidence="23 31" id="KW-0115">cAMP biosynthesis</keyword>
<evidence type="ECO:0000256" key="13">
    <source>
        <dbReference type="ARBA" id="ARBA00022692"/>
    </source>
</evidence>
<dbReference type="GO" id="GO:0007608">
    <property type="term" value="P:sensory perception of smell"/>
    <property type="evidence" value="ECO:0007669"/>
    <property type="project" value="UniProtKB-KW"/>
</dbReference>
<evidence type="ECO:0000256" key="15">
    <source>
        <dbReference type="ARBA" id="ARBA00022725"/>
    </source>
</evidence>
<dbReference type="GO" id="GO:0005524">
    <property type="term" value="F:ATP binding"/>
    <property type="evidence" value="ECO:0007669"/>
    <property type="project" value="UniProtKB-UniRule"/>
</dbReference>
<keyword evidence="11" id="KW-0597">Phosphoprotein</keyword>
<keyword evidence="24" id="KW-0333">Golgi apparatus</keyword>
<evidence type="ECO:0000256" key="1">
    <source>
        <dbReference type="ARBA" id="ARBA00001593"/>
    </source>
</evidence>
<feature type="binding site" evidence="33">
    <location>
        <position position="367"/>
    </location>
    <ligand>
        <name>Mg(2+)</name>
        <dbReference type="ChEBI" id="CHEBI:18420"/>
        <label>1</label>
        <note>catalytic</note>
    </ligand>
</feature>
<evidence type="ECO:0000256" key="3">
    <source>
        <dbReference type="ARBA" id="ARBA00004138"/>
    </source>
</evidence>
<dbReference type="RefSeq" id="XP_012682179.2">
    <property type="nucleotide sequence ID" value="XM_012826725.3"/>
</dbReference>
<evidence type="ECO:0000256" key="24">
    <source>
        <dbReference type="ARBA" id="ARBA00023034"/>
    </source>
</evidence>
<keyword evidence="12" id="KW-0716">Sensory transduction</keyword>
<evidence type="ECO:0000313" key="38">
    <source>
        <dbReference type="Proteomes" id="UP000515152"/>
    </source>
</evidence>
<evidence type="ECO:0000256" key="32">
    <source>
        <dbReference type="PIRSR" id="PIRSR039050-50"/>
    </source>
</evidence>
<dbReference type="AlphaFoldDB" id="A0A6P3VWG2"/>
<keyword evidence="14 31" id="KW-0479">Metal-binding</keyword>
<name>A0A6P3VWG2_CLUHA</name>
<keyword evidence="20" id="KW-0832">Ubl conjugation</keyword>
<dbReference type="InterPro" id="IPR029787">
    <property type="entry name" value="Nucleotide_cyclase"/>
</dbReference>
<dbReference type="InterPro" id="IPR032628">
    <property type="entry name" value="AC_N"/>
</dbReference>
<evidence type="ECO:0000256" key="36">
    <source>
        <dbReference type="SAM" id="Phobius"/>
    </source>
</evidence>
<feature type="binding site" evidence="33">
    <location>
        <position position="324"/>
    </location>
    <ligand>
        <name>Mg(2+)</name>
        <dbReference type="ChEBI" id="CHEBI:18420"/>
        <label>2</label>
        <note>catalytic</note>
    </ligand>
</feature>
<dbReference type="Gene3D" id="3.30.70.1230">
    <property type="entry name" value="Nucleotide cyclase"/>
    <property type="match status" value="2"/>
</dbReference>
<dbReference type="SUPFAM" id="SSF55073">
    <property type="entry name" value="Nucleotide cyclase"/>
    <property type="match status" value="2"/>
</dbReference>
<feature type="transmembrane region" description="Helical" evidence="36">
    <location>
        <begin position="230"/>
        <end position="247"/>
    </location>
</feature>
<evidence type="ECO:0000256" key="26">
    <source>
        <dbReference type="ARBA" id="ARBA00023180"/>
    </source>
</evidence>
<dbReference type="GO" id="GO:0005516">
    <property type="term" value="F:calmodulin binding"/>
    <property type="evidence" value="ECO:0007669"/>
    <property type="project" value="UniProtKB-KW"/>
</dbReference>
<feature type="region of interest" description="Disordered" evidence="35">
    <location>
        <begin position="517"/>
        <end position="536"/>
    </location>
</feature>
<evidence type="ECO:0000256" key="30">
    <source>
        <dbReference type="ARBA" id="ARBA00070497"/>
    </source>
</evidence>
<evidence type="ECO:0000256" key="25">
    <source>
        <dbReference type="ARBA" id="ARBA00023136"/>
    </source>
</evidence>
<feature type="binding site" evidence="33">
    <location>
        <position position="323"/>
    </location>
    <ligand>
        <name>Mg(2+)</name>
        <dbReference type="ChEBI" id="CHEBI:18420"/>
        <label>1</label>
        <note>catalytic</note>
    </ligand>
</feature>
<keyword evidence="25 31" id="KW-0472">Membrane</keyword>
<feature type="transmembrane region" description="Helical" evidence="36">
    <location>
        <begin position="769"/>
        <end position="787"/>
    </location>
</feature>
<evidence type="ECO:0000256" key="27">
    <source>
        <dbReference type="ARBA" id="ARBA00023211"/>
    </source>
</evidence>
<dbReference type="InterPro" id="IPR030672">
    <property type="entry name" value="Adcy"/>
</dbReference>
<feature type="transmembrane region" description="Helical" evidence="36">
    <location>
        <begin position="78"/>
        <end position="100"/>
    </location>
</feature>
<evidence type="ECO:0000313" key="39">
    <source>
        <dbReference type="RefSeq" id="XP_012682179.2"/>
    </source>
</evidence>
<evidence type="ECO:0000256" key="5">
    <source>
        <dbReference type="ARBA" id="ARBA00004555"/>
    </source>
</evidence>
<evidence type="ECO:0000256" key="2">
    <source>
        <dbReference type="ARBA" id="ARBA00001936"/>
    </source>
</evidence>
<keyword evidence="15" id="KW-0552">Olfaction</keyword>
<evidence type="ECO:0000256" key="31">
    <source>
        <dbReference type="PIRNR" id="PIRNR039050"/>
    </source>
</evidence>
<keyword evidence="17 31" id="KW-0547">Nucleotide-binding</keyword>
<feature type="transmembrane region" description="Helical" evidence="36">
    <location>
        <begin position="190"/>
        <end position="210"/>
    </location>
</feature>
<feature type="transmembrane region" description="Helical" evidence="36">
    <location>
        <begin position="647"/>
        <end position="671"/>
    </location>
</feature>
<evidence type="ECO:0000256" key="9">
    <source>
        <dbReference type="ARBA" id="ARBA00022490"/>
    </source>
</evidence>
<evidence type="ECO:0000256" key="12">
    <source>
        <dbReference type="ARBA" id="ARBA00022606"/>
    </source>
</evidence>
<feature type="binding site" evidence="33">
    <location>
        <position position="367"/>
    </location>
    <ligand>
        <name>Mg(2+)</name>
        <dbReference type="ChEBI" id="CHEBI:18420"/>
        <label>2</label>
        <note>catalytic</note>
    </ligand>
</feature>
<evidence type="ECO:0000256" key="33">
    <source>
        <dbReference type="PIRSR" id="PIRSR039050-51"/>
    </source>
</evidence>
<feature type="domain" description="Guanylate cyclase" evidence="37">
    <location>
        <begin position="318"/>
        <end position="445"/>
    </location>
</feature>
<dbReference type="SMART" id="SM00044">
    <property type="entry name" value="CYCc"/>
    <property type="match status" value="2"/>
</dbReference>
<comment type="cofactor">
    <cofactor evidence="33">
        <name>Mg(2+)</name>
        <dbReference type="ChEBI" id="CHEBI:18420"/>
    </cofactor>
    <cofactor evidence="33">
        <name>Mn(2+)</name>
        <dbReference type="ChEBI" id="CHEBI:29035"/>
    </cofactor>
    <text evidence="33">Binds 2 magnesium ions per subunit. Is also active with manganese (in vitro).</text>
</comment>
<dbReference type="GO" id="GO:0004016">
    <property type="term" value="F:adenylate cyclase activity"/>
    <property type="evidence" value="ECO:0007669"/>
    <property type="project" value="UniProtKB-EC"/>
</dbReference>
<feature type="transmembrane region" description="Helical" evidence="36">
    <location>
        <begin position="169"/>
        <end position="185"/>
    </location>
</feature>
<dbReference type="InterPro" id="IPR018297">
    <property type="entry name" value="A/G_cyclase_CS"/>
</dbReference>
<keyword evidence="29" id="KW-0966">Cell projection</keyword>
<dbReference type="PANTHER" id="PTHR45627">
    <property type="entry name" value="ADENYLATE CYCLASE TYPE 1"/>
    <property type="match status" value="1"/>
</dbReference>
<keyword evidence="16" id="KW-0677">Repeat</keyword>
<reference evidence="39" key="1">
    <citation type="submission" date="2025-08" db="UniProtKB">
        <authorList>
            <consortium name="RefSeq"/>
        </authorList>
    </citation>
    <scope>IDENTIFICATION</scope>
</reference>
<feature type="binding site" evidence="33">
    <location>
        <position position="323"/>
    </location>
    <ligand>
        <name>Mg(2+)</name>
        <dbReference type="ChEBI" id="CHEBI:18420"/>
        <label>2</label>
        <note>catalytic</note>
    </ligand>
</feature>
<evidence type="ECO:0000256" key="23">
    <source>
        <dbReference type="ARBA" id="ARBA00022998"/>
    </source>
</evidence>
<evidence type="ECO:0000256" key="35">
    <source>
        <dbReference type="SAM" id="MobiDB-lite"/>
    </source>
</evidence>
<feature type="binding site" evidence="32">
    <location>
        <begin position="323"/>
        <end position="328"/>
    </location>
    <ligand>
        <name>ATP</name>
        <dbReference type="ChEBI" id="CHEBI:30616"/>
    </ligand>
</feature>
<feature type="domain" description="Guanylate cyclase" evidence="37">
    <location>
        <begin position="894"/>
        <end position="1045"/>
    </location>
</feature>
<feature type="binding site" evidence="32">
    <location>
        <position position="946"/>
    </location>
    <ligand>
        <name>ATP</name>
        <dbReference type="ChEBI" id="CHEBI:30616"/>
    </ligand>
</feature>